<proteinExistence type="predicted"/>
<keyword evidence="1" id="KW-0413">Isomerase</keyword>
<dbReference type="GO" id="GO:0005996">
    <property type="term" value="P:monosaccharide metabolic process"/>
    <property type="evidence" value="ECO:0007669"/>
    <property type="project" value="InterPro"/>
</dbReference>
<evidence type="ECO:0000256" key="1">
    <source>
        <dbReference type="ARBA" id="ARBA00023235"/>
    </source>
</evidence>
<comment type="caution">
    <text evidence="3">The sequence shown here is derived from an EMBL/GenBank/DDBJ whole genome shotgun (WGS) entry which is preliminary data.</text>
</comment>
<dbReference type="PANTHER" id="PTHR36120:SF1">
    <property type="entry name" value="L-FUCOSE ISOMERASE C-TERMINAL DOMAIN-CONTAINING PROTEIN"/>
    <property type="match status" value="1"/>
</dbReference>
<accession>A0A6B0Y117</accession>
<dbReference type="GO" id="GO:0005737">
    <property type="term" value="C:cytoplasm"/>
    <property type="evidence" value="ECO:0007669"/>
    <property type="project" value="InterPro"/>
</dbReference>
<reference evidence="3" key="1">
    <citation type="submission" date="2019-09" db="EMBL/GenBank/DDBJ databases">
        <title>Characterisation of the sponge microbiome using genome-centric metagenomics.</title>
        <authorList>
            <person name="Engelberts J.P."/>
            <person name="Robbins S.J."/>
            <person name="De Goeij J.M."/>
            <person name="Aranda M."/>
            <person name="Bell S.C."/>
            <person name="Webster N.S."/>
        </authorList>
    </citation>
    <scope>NUCLEOTIDE SEQUENCE</scope>
    <source>
        <strain evidence="3">SB0664_bin_43</strain>
    </source>
</reference>
<organism evidence="3">
    <name type="scientific">Boseongicola sp. SB0664_bin_43</name>
    <dbReference type="NCBI Taxonomy" id="2604844"/>
    <lineage>
        <taxon>Bacteria</taxon>
        <taxon>Pseudomonadati</taxon>
        <taxon>Pseudomonadota</taxon>
        <taxon>Alphaproteobacteria</taxon>
        <taxon>Rhodobacterales</taxon>
        <taxon>Paracoccaceae</taxon>
        <taxon>Boseongicola</taxon>
    </lineage>
</organism>
<protein>
    <recommendedName>
        <fullName evidence="4">Fucose isomerase</fullName>
    </recommendedName>
</protein>
<sequence>MPLTVGIIRASLPSYFPERHGVFEACIGAVEELVTAVGGKVSVAPNVPMDGDGARKALEHCREQGAGFALLIHGGFTMGDVAREVAMGGMPMGVWATPEPTHENDIQLNNFVSLNMSLSIARGVRDLSRNPVQWYFGAPEDLPLRDRLLRSLRALSARESLRGARIGVVGGLAPTFYNMEVSGDALARNLGVEAVHVDIHGMIEAMAAAEGGEVEAEIAAMGACGEIRGVSGEQMALTARAALALRKIAGQDGYDGLAVSDWPALQESPGMHPGAAFSWLEEKDNMAVASEGDVLGTVTQMAVRSITGRVGSLLDMTSPQFSDDRILMWHGGGGPLYMARDGRVTWINHPMIGRGTPEGPGFGAIADFEFADGPHSVLRVARSGSAAFAVEGQVRAKGETGFAGCRGWVTGFSDRGQARSAEDVVTSVMEHGLEHHFVLVPGLWADDFLEFAAWAGMELLPVVPAHGGLPPRSACIC</sequence>
<evidence type="ECO:0000313" key="3">
    <source>
        <dbReference type="EMBL" id="MXY34418.1"/>
    </source>
</evidence>
<dbReference type="PANTHER" id="PTHR36120">
    <property type="entry name" value="FUCOSE ISOMERASE"/>
    <property type="match status" value="1"/>
</dbReference>
<gene>
    <name evidence="3" type="ORF">F4Y60_10120</name>
</gene>
<dbReference type="AlphaFoldDB" id="A0A6B0Y117"/>
<name>A0A6B0Y117_9RHOB</name>
<evidence type="ECO:0008006" key="4">
    <source>
        <dbReference type="Google" id="ProtNLM"/>
    </source>
</evidence>
<dbReference type="GO" id="GO:0016861">
    <property type="term" value="F:intramolecular oxidoreductase activity, interconverting aldoses and ketoses"/>
    <property type="evidence" value="ECO:0007669"/>
    <property type="project" value="InterPro"/>
</dbReference>
<dbReference type="InterPro" id="IPR009015">
    <property type="entry name" value="Fucose_isomerase_N/cen_sf"/>
</dbReference>
<evidence type="ECO:0000256" key="2">
    <source>
        <dbReference type="ARBA" id="ARBA00023277"/>
    </source>
</evidence>
<dbReference type="EMBL" id="VXRY01000407">
    <property type="protein sequence ID" value="MXY34418.1"/>
    <property type="molecule type" value="Genomic_DNA"/>
</dbReference>
<dbReference type="SUPFAM" id="SSF53743">
    <property type="entry name" value="FucI/AraA N-terminal and middle domains"/>
    <property type="match status" value="1"/>
</dbReference>
<keyword evidence="2" id="KW-0119">Carbohydrate metabolism</keyword>